<dbReference type="Proteomes" id="UP000799438">
    <property type="component" value="Unassembled WGS sequence"/>
</dbReference>
<dbReference type="RefSeq" id="XP_033397293.1">
    <property type="nucleotide sequence ID" value="XM_033539021.1"/>
</dbReference>
<feature type="repeat" description="ANK" evidence="1">
    <location>
        <begin position="417"/>
        <end position="449"/>
    </location>
</feature>
<dbReference type="InterPro" id="IPR002110">
    <property type="entry name" value="Ankyrin_rpt"/>
</dbReference>
<dbReference type="PANTHER" id="PTHR10039">
    <property type="entry name" value="AMELOGENIN"/>
    <property type="match status" value="1"/>
</dbReference>
<name>A0A6A6BBT5_9PEZI</name>
<dbReference type="EMBL" id="ML995486">
    <property type="protein sequence ID" value="KAF2141580.1"/>
    <property type="molecule type" value="Genomic_DNA"/>
</dbReference>
<accession>A0A6A6BBT5</accession>
<evidence type="ECO:0000313" key="3">
    <source>
        <dbReference type="Proteomes" id="UP000799438"/>
    </source>
</evidence>
<keyword evidence="3" id="KW-1185">Reference proteome</keyword>
<dbReference type="PROSITE" id="PS50297">
    <property type="entry name" value="ANK_REP_REGION"/>
    <property type="match status" value="1"/>
</dbReference>
<dbReference type="PROSITE" id="PS50088">
    <property type="entry name" value="ANK_REPEAT"/>
    <property type="match status" value="2"/>
</dbReference>
<gene>
    <name evidence="2" type="ORF">K452DRAFT_271183</name>
</gene>
<dbReference type="GeneID" id="54296517"/>
<protein>
    <submittedName>
        <fullName evidence="2">Uncharacterized protein</fullName>
    </submittedName>
</protein>
<organism evidence="2 3">
    <name type="scientific">Aplosporella prunicola CBS 121167</name>
    <dbReference type="NCBI Taxonomy" id="1176127"/>
    <lineage>
        <taxon>Eukaryota</taxon>
        <taxon>Fungi</taxon>
        <taxon>Dikarya</taxon>
        <taxon>Ascomycota</taxon>
        <taxon>Pezizomycotina</taxon>
        <taxon>Dothideomycetes</taxon>
        <taxon>Dothideomycetes incertae sedis</taxon>
        <taxon>Botryosphaeriales</taxon>
        <taxon>Aplosporellaceae</taxon>
        <taxon>Aplosporella</taxon>
    </lineage>
</organism>
<dbReference type="AlphaFoldDB" id="A0A6A6BBT5"/>
<evidence type="ECO:0000256" key="1">
    <source>
        <dbReference type="PROSITE-ProRule" id="PRU00023"/>
    </source>
</evidence>
<dbReference type="Gene3D" id="1.25.40.20">
    <property type="entry name" value="Ankyrin repeat-containing domain"/>
    <property type="match status" value="1"/>
</dbReference>
<dbReference type="SMART" id="SM00248">
    <property type="entry name" value="ANK"/>
    <property type="match status" value="4"/>
</dbReference>
<feature type="repeat" description="ANK" evidence="1">
    <location>
        <begin position="381"/>
        <end position="413"/>
    </location>
</feature>
<proteinExistence type="predicted"/>
<dbReference type="OrthoDB" id="7464126at2759"/>
<dbReference type="InterPro" id="IPR036770">
    <property type="entry name" value="Ankyrin_rpt-contain_sf"/>
</dbReference>
<dbReference type="SUPFAM" id="SSF48403">
    <property type="entry name" value="Ankyrin repeat"/>
    <property type="match status" value="1"/>
</dbReference>
<reference evidence="2" key="1">
    <citation type="journal article" date="2020" name="Stud. Mycol.">
        <title>101 Dothideomycetes genomes: a test case for predicting lifestyles and emergence of pathogens.</title>
        <authorList>
            <person name="Haridas S."/>
            <person name="Albert R."/>
            <person name="Binder M."/>
            <person name="Bloem J."/>
            <person name="Labutti K."/>
            <person name="Salamov A."/>
            <person name="Andreopoulos B."/>
            <person name="Baker S."/>
            <person name="Barry K."/>
            <person name="Bills G."/>
            <person name="Bluhm B."/>
            <person name="Cannon C."/>
            <person name="Castanera R."/>
            <person name="Culley D."/>
            <person name="Daum C."/>
            <person name="Ezra D."/>
            <person name="Gonzalez J."/>
            <person name="Henrissat B."/>
            <person name="Kuo A."/>
            <person name="Liang C."/>
            <person name="Lipzen A."/>
            <person name="Lutzoni F."/>
            <person name="Magnuson J."/>
            <person name="Mondo S."/>
            <person name="Nolan M."/>
            <person name="Ohm R."/>
            <person name="Pangilinan J."/>
            <person name="Park H.-J."/>
            <person name="Ramirez L."/>
            <person name="Alfaro M."/>
            <person name="Sun H."/>
            <person name="Tritt A."/>
            <person name="Yoshinaga Y."/>
            <person name="Zwiers L.-H."/>
            <person name="Turgeon B."/>
            <person name="Goodwin S."/>
            <person name="Spatafora J."/>
            <person name="Crous P."/>
            <person name="Grigoriev I."/>
        </authorList>
    </citation>
    <scope>NUCLEOTIDE SEQUENCE</scope>
    <source>
        <strain evidence="2">CBS 121167</strain>
    </source>
</reference>
<sequence>MEELRRKAMMPKSRIKKLLEKIPESLDEFYDRILGEIDPDFVQQAIIAFQWLAFSARPLKLPELAEVLSIHAEDECLVDPDDKPADNWGVFEILPRSMVTAVEGKGPNRSLDERITEVFSSDEARERWNGKNLGVQLSHFSVKEYFLRNRAMDEPLSKFQFDEKRAHNVIAAGCFAYLFYIAQNLNLDTIDNFPQRPYYKQYEEDRNKWEKCVANDYPLLAFSAKCWPLHVEILEANANERLESLLFRFMKRGEPAFPLWRALVCHRRGLPEIGLHKETPIHLSENSALTLWSDHCLSYMIWLGLDHVVKLLLQRQPPPHEPSLEHFQFRMSDKLFDKSQLLLAQASGINHPWLIEFLLDHGVNVNSVILVGRNYPPSYPKEATALVLAAESGSFEAAKLLFNRGANVNDTISNYGDPVTALKMALLNGYPRLARFLIENGAHVNFPKGKNQVLLYAVRVGHSATKLVLEMGASEDSQRLAARYFSARSRDKSGIPGRSEYFSEKLKMLDACIGEVFGEDARSKIMRECISDE</sequence>
<keyword evidence="1" id="KW-0040">ANK repeat</keyword>
<evidence type="ECO:0000313" key="2">
    <source>
        <dbReference type="EMBL" id="KAF2141580.1"/>
    </source>
</evidence>
<dbReference type="Pfam" id="PF13637">
    <property type="entry name" value="Ank_4"/>
    <property type="match status" value="1"/>
</dbReference>